<accession>A0A9W8NX03</accession>
<dbReference type="GO" id="GO:0003980">
    <property type="term" value="F:UDP-glucose:glycoprotein glucosyltransferase activity"/>
    <property type="evidence" value="ECO:0007669"/>
    <property type="project" value="InterPro"/>
</dbReference>
<comment type="caution">
    <text evidence="16">The sequence shown here is derived from an EMBL/GenBank/DDBJ whole genome shotgun (WGS) entry which is preliminary data.</text>
</comment>
<feature type="signal peptide" evidence="10">
    <location>
        <begin position="1"/>
        <end position="17"/>
    </location>
</feature>
<dbReference type="Pfam" id="PF18404">
    <property type="entry name" value="Glyco_transf_24"/>
    <property type="match status" value="1"/>
</dbReference>
<dbReference type="GO" id="GO:0036503">
    <property type="term" value="P:ERAD pathway"/>
    <property type="evidence" value="ECO:0007669"/>
    <property type="project" value="TreeGrafter"/>
</dbReference>
<evidence type="ECO:0000256" key="9">
    <source>
        <dbReference type="SAM" id="MobiDB-lite"/>
    </source>
</evidence>
<keyword evidence="17" id="KW-1185">Reference proteome</keyword>
<dbReference type="Gene3D" id="3.90.550.10">
    <property type="entry name" value="Spore Coat Polysaccharide Biosynthesis Protein SpsA, Chain A"/>
    <property type="match status" value="1"/>
</dbReference>
<evidence type="ECO:0000256" key="7">
    <source>
        <dbReference type="ARBA" id="ARBA00022824"/>
    </source>
</evidence>
<feature type="domain" description="UDP-glucose:glycoprotein glucosyltransferase thioredoxin-like" evidence="14">
    <location>
        <begin position="728"/>
        <end position="946"/>
    </location>
</feature>
<evidence type="ECO:0000259" key="13">
    <source>
        <dbReference type="Pfam" id="PF18402"/>
    </source>
</evidence>
<dbReference type="Pfam" id="PF18400">
    <property type="entry name" value="Thioredoxin_12"/>
    <property type="match status" value="1"/>
</dbReference>
<dbReference type="Pfam" id="PF18403">
    <property type="entry name" value="Thioredoxin_15"/>
    <property type="match status" value="1"/>
</dbReference>
<comment type="similarity">
    <text evidence="4">Belongs to the glycosyltransferase 8 family.</text>
</comment>
<feature type="chain" id="PRO_5040873949" evidence="10">
    <location>
        <begin position="18"/>
        <end position="1591"/>
    </location>
</feature>
<dbReference type="Pfam" id="PF18402">
    <property type="entry name" value="Thioredoxin_14"/>
    <property type="match status" value="1"/>
</dbReference>
<evidence type="ECO:0000259" key="14">
    <source>
        <dbReference type="Pfam" id="PF18403"/>
    </source>
</evidence>
<feature type="region of interest" description="Disordered" evidence="9">
    <location>
        <begin position="1559"/>
        <end position="1591"/>
    </location>
</feature>
<evidence type="ECO:0000313" key="16">
    <source>
        <dbReference type="EMBL" id="KAJ3742569.1"/>
    </source>
</evidence>
<feature type="domain" description="UGGT thioredoxin-like" evidence="13">
    <location>
        <begin position="440"/>
        <end position="703"/>
    </location>
</feature>
<comment type="subcellular location">
    <subcellularLocation>
        <location evidence="2">Endoplasmic reticulum lumen</location>
    </subcellularLocation>
</comment>
<keyword evidence="6 10" id="KW-0732">Signal</keyword>
<keyword evidence="8" id="KW-0325">Glycoprotein</keyword>
<dbReference type="InterPro" id="IPR040693">
    <property type="entry name" value="UGGT_TRXL_1"/>
</dbReference>
<evidence type="ECO:0000256" key="5">
    <source>
        <dbReference type="ARBA" id="ARBA00022679"/>
    </source>
</evidence>
<evidence type="ECO:0000256" key="6">
    <source>
        <dbReference type="ARBA" id="ARBA00022729"/>
    </source>
</evidence>
<feature type="compositionally biased region" description="Basic and acidic residues" evidence="9">
    <location>
        <begin position="1581"/>
        <end position="1591"/>
    </location>
</feature>
<evidence type="ECO:0000256" key="8">
    <source>
        <dbReference type="ARBA" id="ARBA00023180"/>
    </source>
</evidence>
<dbReference type="GO" id="GO:0005788">
    <property type="term" value="C:endoplasmic reticulum lumen"/>
    <property type="evidence" value="ECO:0007669"/>
    <property type="project" value="UniProtKB-SubCell"/>
</dbReference>
<dbReference type="PANTHER" id="PTHR11226">
    <property type="entry name" value="UDP-GLUCOSE GLYCOPROTEIN:GLUCOSYLTRANSFERASE"/>
    <property type="match status" value="1"/>
</dbReference>
<proteinExistence type="inferred from homology"/>
<dbReference type="CDD" id="cd06432">
    <property type="entry name" value="GT8_HUGT1_C_like"/>
    <property type="match status" value="1"/>
</dbReference>
<keyword evidence="7" id="KW-0256">Endoplasmic reticulum</keyword>
<dbReference type="EMBL" id="JANVFU010000010">
    <property type="protein sequence ID" value="KAJ3742569.1"/>
    <property type="molecule type" value="Genomic_DNA"/>
</dbReference>
<protein>
    <submittedName>
        <fullName evidence="16">Glycosyltransferase family 24 protein</fullName>
    </submittedName>
</protein>
<evidence type="ECO:0000313" key="17">
    <source>
        <dbReference type="Proteomes" id="UP001142393"/>
    </source>
</evidence>
<evidence type="ECO:0000256" key="10">
    <source>
        <dbReference type="SAM" id="SignalP"/>
    </source>
</evidence>
<dbReference type="Proteomes" id="UP001142393">
    <property type="component" value="Unassembled WGS sequence"/>
</dbReference>
<feature type="domain" description="UGGT thioredoxin-like" evidence="12">
    <location>
        <begin position="308"/>
        <end position="432"/>
    </location>
</feature>
<evidence type="ECO:0000259" key="11">
    <source>
        <dbReference type="Pfam" id="PF18400"/>
    </source>
</evidence>
<evidence type="ECO:0000259" key="15">
    <source>
        <dbReference type="Pfam" id="PF18404"/>
    </source>
</evidence>
<reference evidence="16 17" key="1">
    <citation type="journal article" date="2023" name="Proc. Natl. Acad. Sci. U.S.A.">
        <title>A global phylogenomic analysis of the shiitake genus Lentinula.</title>
        <authorList>
            <person name="Sierra-Patev S."/>
            <person name="Min B."/>
            <person name="Naranjo-Ortiz M."/>
            <person name="Looney B."/>
            <person name="Konkel Z."/>
            <person name="Slot J.C."/>
            <person name="Sakamoto Y."/>
            <person name="Steenwyk J.L."/>
            <person name="Rokas A."/>
            <person name="Carro J."/>
            <person name="Camarero S."/>
            <person name="Ferreira P."/>
            <person name="Molpeceres G."/>
            <person name="Ruiz-Duenas F.J."/>
            <person name="Serrano A."/>
            <person name="Henrissat B."/>
            <person name="Drula E."/>
            <person name="Hughes K.W."/>
            <person name="Mata J.L."/>
            <person name="Ishikawa N.K."/>
            <person name="Vargas-Isla R."/>
            <person name="Ushijima S."/>
            <person name="Smith C.A."/>
            <person name="Donoghue J."/>
            <person name="Ahrendt S."/>
            <person name="Andreopoulos W."/>
            <person name="He G."/>
            <person name="LaButti K."/>
            <person name="Lipzen A."/>
            <person name="Ng V."/>
            <person name="Riley R."/>
            <person name="Sandor L."/>
            <person name="Barry K."/>
            <person name="Martinez A.T."/>
            <person name="Xiao Y."/>
            <person name="Gibbons J.G."/>
            <person name="Terashima K."/>
            <person name="Grigoriev I.V."/>
            <person name="Hibbett D."/>
        </authorList>
    </citation>
    <scope>NUCLEOTIDE SEQUENCE [LARGE SCALE GENOMIC DNA]</scope>
    <source>
        <strain evidence="16 17">TFB7810</strain>
    </source>
</reference>
<feature type="domain" description="Glucosyltransferase 24 catalytic" evidence="15">
    <location>
        <begin position="1268"/>
        <end position="1533"/>
    </location>
</feature>
<dbReference type="GO" id="GO:0051082">
    <property type="term" value="F:unfolded protein binding"/>
    <property type="evidence" value="ECO:0007669"/>
    <property type="project" value="TreeGrafter"/>
</dbReference>
<gene>
    <name evidence="16" type="ORF">DFH05DRAFT_1449378</name>
</gene>
<organism evidence="16 17">
    <name type="scientific">Lentinula detonsa</name>
    <dbReference type="NCBI Taxonomy" id="2804962"/>
    <lineage>
        <taxon>Eukaryota</taxon>
        <taxon>Fungi</taxon>
        <taxon>Dikarya</taxon>
        <taxon>Basidiomycota</taxon>
        <taxon>Agaricomycotina</taxon>
        <taxon>Agaricomycetes</taxon>
        <taxon>Agaricomycetidae</taxon>
        <taxon>Agaricales</taxon>
        <taxon>Marasmiineae</taxon>
        <taxon>Omphalotaceae</taxon>
        <taxon>Lentinula</taxon>
    </lineage>
</organism>
<comment type="cofactor">
    <cofactor evidence="1">
        <name>Ca(2+)</name>
        <dbReference type="ChEBI" id="CHEBI:29108"/>
    </cofactor>
</comment>
<dbReference type="InterPro" id="IPR040525">
    <property type="entry name" value="UGGT_TRXL_4"/>
</dbReference>
<dbReference type="SUPFAM" id="SSF53448">
    <property type="entry name" value="Nucleotide-diphospho-sugar transferases"/>
    <property type="match status" value="1"/>
</dbReference>
<dbReference type="InterPro" id="IPR040497">
    <property type="entry name" value="Glyco_transf_24"/>
</dbReference>
<dbReference type="GO" id="GO:0018279">
    <property type="term" value="P:protein N-linked glycosylation via asparagine"/>
    <property type="evidence" value="ECO:0007669"/>
    <property type="project" value="TreeGrafter"/>
</dbReference>
<dbReference type="InterPro" id="IPR029044">
    <property type="entry name" value="Nucleotide-diphossugar_trans"/>
</dbReference>
<dbReference type="InterPro" id="IPR040692">
    <property type="entry name" value="UGGT_TRXL_3"/>
</dbReference>
<evidence type="ECO:0000256" key="1">
    <source>
        <dbReference type="ARBA" id="ARBA00001913"/>
    </source>
</evidence>
<evidence type="ECO:0000256" key="2">
    <source>
        <dbReference type="ARBA" id="ARBA00004319"/>
    </source>
</evidence>
<dbReference type="Pfam" id="PF06427">
    <property type="entry name" value="UDP-g_GGTase"/>
    <property type="match status" value="1"/>
</dbReference>
<evidence type="ECO:0000256" key="3">
    <source>
        <dbReference type="ARBA" id="ARBA00004922"/>
    </source>
</evidence>
<dbReference type="PANTHER" id="PTHR11226:SF0">
    <property type="entry name" value="UDP-GLUCOSE:GLYCOPROTEIN GLUCOSYLTRANSFERASE"/>
    <property type="match status" value="1"/>
</dbReference>
<comment type="pathway">
    <text evidence="3">Protein modification; protein glycosylation.</text>
</comment>
<evidence type="ECO:0000256" key="4">
    <source>
        <dbReference type="ARBA" id="ARBA00006351"/>
    </source>
</evidence>
<keyword evidence="5" id="KW-0808">Transferase</keyword>
<feature type="domain" description="UGGT thioredoxin-like" evidence="11">
    <location>
        <begin position="32"/>
        <end position="233"/>
    </location>
</feature>
<evidence type="ECO:0000259" key="12">
    <source>
        <dbReference type="Pfam" id="PF18401"/>
    </source>
</evidence>
<dbReference type="InterPro" id="IPR040694">
    <property type="entry name" value="UGGT_TRXL_2"/>
</dbReference>
<sequence length="1591" mass="178664">MLWFLSSLLLLGRYAAASPPVKVSLRTSWPAPIFLVEIIESVALEDSKTFFPFLDRVTDPEVVTITPDEAPEAVYSSSLEVAKNMGLFSEPGALAFVESSLALHAATPKIEAFYQHYTEVVGASARHKECGSWVDWYGTVVCDVESLAQVAGLDTIDSTDSHPSNYTRPKILPFDHIYPPPENRLETPPRSAILYASLTSPNFRELHTYLMRLANNAEPRIEYIVRHVPPENIDPSRRSYLSGYSVSLDLKKMDYLALDDRHLSTQQDDRSLSNEQEIEARAIDADPIFSLLDAYPENSTAPDVNTPPTEDELHSIGFQASQLIMDSADPLLTLTHLSQNFPKYVTTLARRVTVKENIAQEVHENQLRVQGGANAMWLNGVSVAEKDLNAFGLLRLLKKERSIMTDLTSLDLERGEAMDLLTHPILSAAQESKDVLDGLVDASDRIEGGDVIIWWNDLEKDRRYNQWGASITGLLRPLFPGQFHMIKLNLFNVVLALDLSRPANLVFVAGTMHGIIERGFPFRFGVVPIVETEDGARMARLIYFLLNNFGRKVTMNFLKRVAHPFTVPGAQRSFQWSTIRGEYDALMAAEANAGTPIDQISVDFESVVSGTNSGARSLDGAQSYNNRLSTTLSASSAGHGFINGKHVAFDENFLRNMQTEISRQLMHLQEEIYEGHLTDEDNERISNYFFDLPTTARRRNKYVVPSKDDLDIISLPELLPRSGPLFAPSSFVYPTESEVIPVTLFVVADLDAKDGLEFVKEALTSMGKESSARLAFIHNPATEELSQGISVSSIFAHLVDQNQLSKIAPARLLQSLDGSGLASEPDESTPQVSFSTIRALKNALELDHLGQNGSNKKSGFLEACQWFVRSMGIEQGQNGIVINGRIIGAISPKEFLAADFQALQEYELLKRIQPVFAALENIRPGLRNLDRATIAHVVSMASSVISSIQLPDPSEVGLFDAPRRPRNRNYRTLESKYTVFEVGDNSTALYQIAVIVDPLSETAQKWSSMKLLWISYLPDTYLEIRLNPTQYSEVPLKKFFRYNLQMSLSFDETGQELLSQTVFEDLPLEPIYTLAMDVPSSWLVRPREAMYDLDNIQLGNLAPEDSSVDTIFDLDYIVVEGHARDTTTQSPPRGLQLQLVSSSVPIDDTQVVANLGYFQFKTKPGVFKLEIREGRGRDIYVTDSVGNEGWDSPSVNEVGNEITVTSFEGQTLYPRFSRLSGMEREDVLAEEEEEESSSVFGSMFSSVKSLFKATEETAVDEADEQADINIFTVASGLLYERFVGIMILSVLRNTKSTVKFWFIENFLSPSFLEFIPHLAEAYNFKYELVTYKWPSWLRAQKEKQRIIWAYKILFLDVLFPMDLKKVIFVDADQIVRADLQELVNLDLHGAPYGYTPMGDDNEAMEGFRFWKTGYWADFLQGKPYHISALYVVDLVRFRQIAAGDILRGSYQQLSMDPNSLANLDQDLPNNLQREVPIHSLHEDWLWCETWCNKDRLHRAKTIDLCQNPLTKEPKLDRARQIPEWEEYDSEIAKFARKLAEEGKIRSRIAAADANALAQTASGVAPANPETGGANQEEAENDEKIPEIRDEL</sequence>
<name>A0A9W8NX03_9AGAR</name>
<dbReference type="Pfam" id="PF18401">
    <property type="entry name" value="Thioredoxin_13"/>
    <property type="match status" value="1"/>
</dbReference>
<dbReference type="InterPro" id="IPR009448">
    <property type="entry name" value="UDP-g_GGtrans"/>
</dbReference>